<dbReference type="Proteomes" id="UP000235739">
    <property type="component" value="Unassembled WGS sequence"/>
</dbReference>
<keyword evidence="2" id="KW-0812">Transmembrane</keyword>
<evidence type="ECO:0000313" key="5">
    <source>
        <dbReference type="Proteomes" id="UP000235739"/>
    </source>
</evidence>
<evidence type="ECO:0000256" key="2">
    <source>
        <dbReference type="SAM" id="Phobius"/>
    </source>
</evidence>
<feature type="region of interest" description="Disordered" evidence="1">
    <location>
        <begin position="1"/>
        <end position="85"/>
    </location>
</feature>
<evidence type="ECO:0000313" key="4">
    <source>
        <dbReference type="EMBL" id="PMQ19830.1"/>
    </source>
</evidence>
<gene>
    <name evidence="4" type="ORF">CIK84_14465</name>
</gene>
<feature type="transmembrane region" description="Helical" evidence="2">
    <location>
        <begin position="107"/>
        <end position="130"/>
    </location>
</feature>
<dbReference type="EMBL" id="PNQX01000002">
    <property type="protein sequence ID" value="PMQ19830.1"/>
    <property type="molecule type" value="Genomic_DNA"/>
</dbReference>
<comment type="caution">
    <text evidence="4">The sequence shown here is derived from an EMBL/GenBank/DDBJ whole genome shotgun (WGS) entry which is preliminary data.</text>
</comment>
<sequence length="207" mass="21290">MSTPSTPRPSGSAPKSAAPRPTQVKRPAPTGTGARPANAGARPAAGQQRPAGARPAGQRPTGAPQRPTSQQRPANGQDRLVRPAPKAKVRKARLLVSKVEPFSVLKLAFLLSVAFGVITVVAAVGIWAVLDLTGTFDSFNQLMRDAIGTDGNFDLRDSMSLGQVASYATIIAVVNVVVISVVSMLGAVLYNIAASLVGGAGVTLTDD</sequence>
<feature type="transmembrane region" description="Helical" evidence="2">
    <location>
        <begin position="164"/>
        <end position="190"/>
    </location>
</feature>
<dbReference type="InterPro" id="IPR021949">
    <property type="entry name" value="DUF3566_TM"/>
</dbReference>
<protein>
    <recommendedName>
        <fullName evidence="3">DUF3566 domain-containing protein</fullName>
    </recommendedName>
</protein>
<accession>A0A2N7S113</accession>
<feature type="compositionally biased region" description="Low complexity" evidence="1">
    <location>
        <begin position="26"/>
        <end position="64"/>
    </location>
</feature>
<dbReference type="RefSeq" id="WP_102598857.1">
    <property type="nucleotide sequence ID" value="NZ_JBQEKY010000057.1"/>
</dbReference>
<keyword evidence="2" id="KW-0472">Membrane</keyword>
<reference evidence="4 5" key="1">
    <citation type="journal article" date="2017" name="Elife">
        <title>Extensive horizontal gene transfer in cheese-associated bacteria.</title>
        <authorList>
            <person name="Bonham K.S."/>
            <person name="Wolfe B.E."/>
            <person name="Dutton R.J."/>
        </authorList>
    </citation>
    <scope>NUCLEOTIDE SEQUENCE [LARGE SCALE GENOMIC DNA]</scope>
    <source>
        <strain evidence="4 5">JB182</strain>
    </source>
</reference>
<proteinExistence type="predicted"/>
<dbReference type="Pfam" id="PF12089">
    <property type="entry name" value="DUF3566"/>
    <property type="match status" value="1"/>
</dbReference>
<feature type="domain" description="DUF3566" evidence="3">
    <location>
        <begin position="90"/>
        <end position="206"/>
    </location>
</feature>
<evidence type="ECO:0000259" key="3">
    <source>
        <dbReference type="Pfam" id="PF12089"/>
    </source>
</evidence>
<keyword evidence="2" id="KW-1133">Transmembrane helix</keyword>
<evidence type="ECO:0000256" key="1">
    <source>
        <dbReference type="SAM" id="MobiDB-lite"/>
    </source>
</evidence>
<organism evidence="4 5">
    <name type="scientific">Glutamicibacter arilaitensis</name>
    <dbReference type="NCBI Taxonomy" id="256701"/>
    <lineage>
        <taxon>Bacteria</taxon>
        <taxon>Bacillati</taxon>
        <taxon>Actinomycetota</taxon>
        <taxon>Actinomycetes</taxon>
        <taxon>Micrococcales</taxon>
        <taxon>Micrococcaceae</taxon>
        <taxon>Glutamicibacter</taxon>
    </lineage>
</organism>
<name>A0A2N7S113_9MICC</name>
<dbReference type="AlphaFoldDB" id="A0A2N7S113"/>